<feature type="chain" id="PRO_5024274235" evidence="1">
    <location>
        <begin position="22"/>
        <end position="85"/>
    </location>
</feature>
<reference evidence="2 3" key="1">
    <citation type="submission" date="2019-05" db="EMBL/GenBank/DDBJ databases">
        <title>Genome sequences of Thalassotalea litorea 1K03283.</title>
        <authorList>
            <person name="Zhang D."/>
        </authorList>
    </citation>
    <scope>NUCLEOTIDE SEQUENCE [LARGE SCALE GENOMIC DNA]</scope>
    <source>
        <strain evidence="2 3">MCCC 1K03283</strain>
    </source>
</reference>
<evidence type="ECO:0000313" key="3">
    <source>
        <dbReference type="Proteomes" id="UP000307790"/>
    </source>
</evidence>
<organism evidence="2 3">
    <name type="scientific">Thalassotalea litorea</name>
    <dbReference type="NCBI Taxonomy" id="2020715"/>
    <lineage>
        <taxon>Bacteria</taxon>
        <taxon>Pseudomonadati</taxon>
        <taxon>Pseudomonadota</taxon>
        <taxon>Gammaproteobacteria</taxon>
        <taxon>Alteromonadales</taxon>
        <taxon>Colwelliaceae</taxon>
        <taxon>Thalassotalea</taxon>
    </lineage>
</organism>
<evidence type="ECO:0000313" key="2">
    <source>
        <dbReference type="EMBL" id="TLU65125.1"/>
    </source>
</evidence>
<name>A0A5R9IHY4_9GAMM</name>
<feature type="signal peptide" evidence="1">
    <location>
        <begin position="1"/>
        <end position="21"/>
    </location>
</feature>
<dbReference type="AlphaFoldDB" id="A0A5R9IHY4"/>
<dbReference type="EMBL" id="VCBC01000008">
    <property type="protein sequence ID" value="TLU65125.1"/>
    <property type="molecule type" value="Genomic_DNA"/>
</dbReference>
<protein>
    <submittedName>
        <fullName evidence="2">Uncharacterized protein</fullName>
    </submittedName>
</protein>
<proteinExistence type="predicted"/>
<sequence length="85" mass="9592">MKKINVFVGSLFTAIAFSAVAEETYELEYAEEAPASYIEQVLDTCKIYAQEDDVSAEEMMSYLLACVNDDLEMNDYQTLSTLPKE</sequence>
<dbReference type="OrthoDB" id="6332716at2"/>
<dbReference type="Proteomes" id="UP000307790">
    <property type="component" value="Unassembled WGS sequence"/>
</dbReference>
<keyword evidence="3" id="KW-1185">Reference proteome</keyword>
<evidence type="ECO:0000256" key="1">
    <source>
        <dbReference type="SAM" id="SignalP"/>
    </source>
</evidence>
<accession>A0A5R9IHY4</accession>
<gene>
    <name evidence="2" type="ORF">FE810_09365</name>
</gene>
<keyword evidence="1" id="KW-0732">Signal</keyword>
<comment type="caution">
    <text evidence="2">The sequence shown here is derived from an EMBL/GenBank/DDBJ whole genome shotgun (WGS) entry which is preliminary data.</text>
</comment>
<dbReference type="RefSeq" id="WP_138319795.1">
    <property type="nucleotide sequence ID" value="NZ_VCBC01000008.1"/>
</dbReference>